<dbReference type="Gene3D" id="3.40.50.1820">
    <property type="entry name" value="alpha/beta hydrolase"/>
    <property type="match status" value="1"/>
</dbReference>
<dbReference type="SUPFAM" id="SSF53474">
    <property type="entry name" value="alpha/beta-Hydrolases"/>
    <property type="match status" value="1"/>
</dbReference>
<evidence type="ECO:0000313" key="2">
    <source>
        <dbReference type="EMBL" id="UJO12083.1"/>
    </source>
</evidence>
<reference evidence="2" key="2">
    <citation type="journal article" date="2022" name="Microb. Genom.">
        <title>A chromosome-scale genome assembly of the tomato pathogen Cladosporium fulvum reveals a compartmentalized genome architecture and the presence of a dispensable chromosome.</title>
        <authorList>
            <person name="Zaccaron A.Z."/>
            <person name="Chen L.H."/>
            <person name="Samaras A."/>
            <person name="Stergiopoulos I."/>
        </authorList>
    </citation>
    <scope>NUCLEOTIDE SEQUENCE</scope>
    <source>
        <strain evidence="2">Race5_Kim</strain>
    </source>
</reference>
<name>A0A9Q8L8E4_PASFU</name>
<dbReference type="RefSeq" id="XP_047756449.1">
    <property type="nucleotide sequence ID" value="XM_047900954.1"/>
</dbReference>
<keyword evidence="2" id="KW-0378">Hydrolase</keyword>
<dbReference type="PANTHER" id="PTHR37017">
    <property type="entry name" value="AB HYDROLASE-1 DOMAIN-CONTAINING PROTEIN-RELATED"/>
    <property type="match status" value="1"/>
</dbReference>
<reference evidence="2" key="1">
    <citation type="submission" date="2021-12" db="EMBL/GenBank/DDBJ databases">
        <authorList>
            <person name="Zaccaron A."/>
            <person name="Stergiopoulos I."/>
        </authorList>
    </citation>
    <scope>NUCLEOTIDE SEQUENCE</scope>
    <source>
        <strain evidence="2">Race5_Kim</strain>
    </source>
</reference>
<accession>A0A9Q8L8E4</accession>
<dbReference type="Proteomes" id="UP000756132">
    <property type="component" value="Chromosome 1"/>
</dbReference>
<dbReference type="OrthoDB" id="408373at2759"/>
<dbReference type="InterPro" id="IPR000073">
    <property type="entry name" value="AB_hydrolase_1"/>
</dbReference>
<dbReference type="KEGG" id="ffu:CLAFUR5_01806"/>
<dbReference type="GO" id="GO:0016787">
    <property type="term" value="F:hydrolase activity"/>
    <property type="evidence" value="ECO:0007669"/>
    <property type="project" value="UniProtKB-KW"/>
</dbReference>
<dbReference type="Pfam" id="PF12697">
    <property type="entry name" value="Abhydrolase_6"/>
    <property type="match status" value="1"/>
</dbReference>
<sequence>MRHEGRRRPPYASGQLFYQSNTTDMTTKPAVSIVWLHGAWHQPSHYSSIIEKLQAQGYEVEAPATASAADTAISDVFAADVAMAKKAIKSFVDDGKNVVVAMHSYGGVYGSEAVAELLEDLKGEESKGRVVHLFYIAAIILEKGTSVLDDGFTPHALDFENGLMHHLEPYNKFYATTPPDVARKAINTLKPQATESFATKTKHRGWADQEISVTYLACDQDRALPLDTDVARFIKRLETAGLKDFNLRRIDCNHSPFISAEKEFMDVMNEVLKKAATFAGSQT</sequence>
<dbReference type="AlphaFoldDB" id="A0A9Q8L8E4"/>
<keyword evidence="3" id="KW-1185">Reference proteome</keyword>
<dbReference type="InterPro" id="IPR029058">
    <property type="entry name" value="AB_hydrolase_fold"/>
</dbReference>
<dbReference type="GeneID" id="71981684"/>
<dbReference type="PANTHER" id="PTHR37017:SF11">
    <property type="entry name" value="ESTERASE_LIPASE_THIOESTERASE DOMAIN-CONTAINING PROTEIN"/>
    <property type="match status" value="1"/>
</dbReference>
<evidence type="ECO:0000313" key="3">
    <source>
        <dbReference type="Proteomes" id="UP000756132"/>
    </source>
</evidence>
<proteinExistence type="predicted"/>
<dbReference type="EMBL" id="CP090163">
    <property type="protein sequence ID" value="UJO12083.1"/>
    <property type="molecule type" value="Genomic_DNA"/>
</dbReference>
<protein>
    <submittedName>
        <fullName evidence="2">Alpha/beta hydrolase nvfD</fullName>
    </submittedName>
</protein>
<evidence type="ECO:0000259" key="1">
    <source>
        <dbReference type="Pfam" id="PF12697"/>
    </source>
</evidence>
<dbReference type="InterPro" id="IPR052897">
    <property type="entry name" value="Sec-Metab_Biosynth_Hydrolase"/>
</dbReference>
<feature type="domain" description="AB hydrolase-1" evidence="1">
    <location>
        <begin position="33"/>
        <end position="266"/>
    </location>
</feature>
<organism evidence="2 3">
    <name type="scientific">Passalora fulva</name>
    <name type="common">Tomato leaf mold</name>
    <name type="synonym">Cladosporium fulvum</name>
    <dbReference type="NCBI Taxonomy" id="5499"/>
    <lineage>
        <taxon>Eukaryota</taxon>
        <taxon>Fungi</taxon>
        <taxon>Dikarya</taxon>
        <taxon>Ascomycota</taxon>
        <taxon>Pezizomycotina</taxon>
        <taxon>Dothideomycetes</taxon>
        <taxon>Dothideomycetidae</taxon>
        <taxon>Mycosphaerellales</taxon>
        <taxon>Mycosphaerellaceae</taxon>
        <taxon>Fulvia</taxon>
    </lineage>
</organism>
<gene>
    <name evidence="2" type="ORF">CLAFUR5_01806</name>
</gene>